<evidence type="ECO:0000313" key="3">
    <source>
        <dbReference type="EMBL" id="RTZ83786.1"/>
    </source>
</evidence>
<dbReference type="AlphaFoldDB" id="A0A432GKX9"/>
<evidence type="ECO:0000313" key="4">
    <source>
        <dbReference type="Proteomes" id="UP000287917"/>
    </source>
</evidence>
<accession>A0A432GKX9</accession>
<dbReference type="EMBL" id="QNZK01000253">
    <property type="protein sequence ID" value="RTZ83786.1"/>
    <property type="molecule type" value="Genomic_DNA"/>
</dbReference>
<protein>
    <submittedName>
        <fullName evidence="3">Uncharacterized protein</fullName>
    </submittedName>
</protein>
<reference evidence="3 4" key="1">
    <citation type="submission" date="2018-06" db="EMBL/GenBank/DDBJ databases">
        <title>Combined omics and stable isotope probing to characterize newly discovered Mariana Back-Arc vent microbial communities.</title>
        <authorList>
            <person name="Trembath-Reichert E."/>
            <person name="Huber J.A."/>
        </authorList>
    </citation>
    <scope>NUCLEOTIDE SEQUENCE [LARGE SCALE GENOMIC DNA]</scope>
    <source>
        <strain evidence="3">MAG 58</strain>
    </source>
</reference>
<proteinExistence type="predicted"/>
<feature type="transmembrane region" description="Helical" evidence="2">
    <location>
        <begin position="30"/>
        <end position="53"/>
    </location>
</feature>
<feature type="region of interest" description="Disordered" evidence="1">
    <location>
        <begin position="170"/>
        <end position="207"/>
    </location>
</feature>
<keyword evidence="2" id="KW-0812">Transmembrane</keyword>
<name>A0A432GKX9_9DELT</name>
<keyword evidence="2" id="KW-1133">Transmembrane helix</keyword>
<comment type="caution">
    <text evidence="3">The sequence shown here is derived from an EMBL/GenBank/DDBJ whole genome shotgun (WGS) entry which is preliminary data.</text>
</comment>
<evidence type="ECO:0000256" key="1">
    <source>
        <dbReference type="SAM" id="MobiDB-lite"/>
    </source>
</evidence>
<evidence type="ECO:0000256" key="2">
    <source>
        <dbReference type="SAM" id="Phobius"/>
    </source>
</evidence>
<dbReference type="Proteomes" id="UP000287917">
    <property type="component" value="Unassembled WGS sequence"/>
</dbReference>
<keyword evidence="2" id="KW-0472">Membrane</keyword>
<gene>
    <name evidence="3" type="ORF">DSY96_07360</name>
</gene>
<organism evidence="3 4">
    <name type="scientific">SAR324 cluster bacterium</name>
    <dbReference type="NCBI Taxonomy" id="2024889"/>
    <lineage>
        <taxon>Bacteria</taxon>
        <taxon>Deltaproteobacteria</taxon>
        <taxon>SAR324 cluster</taxon>
    </lineage>
</organism>
<sequence>MQKNIFFTKCQDKNKGGKMCLKLNINAEKIVRITVLNLIVVTVLLLTGCAMKFPVPDETNQTILIIPVETRQTLGHFVFTLDVSIKGSSGNEVVQHTVEPNPKMLFSYNTQLKPGKYKITEMNRKAKPGFKLGGKQRPEKVRDNVEFELEKGKITIIDKMILFQQPQSKLVKPPKRGQNQQKMTDAERNLERIKRKKERKADQEAMKKQRVRQVQLVDLDESFKTKILEELKEVENIDQWKLE</sequence>